<dbReference type="SUPFAM" id="SSF47576">
    <property type="entry name" value="Calponin-homology domain, CH-domain"/>
    <property type="match status" value="1"/>
</dbReference>
<evidence type="ECO:0000256" key="7">
    <source>
        <dbReference type="ARBA" id="ARBA00022989"/>
    </source>
</evidence>
<dbReference type="Gene3D" id="6.10.140.710">
    <property type="match status" value="1"/>
</dbReference>
<dbReference type="SMART" id="SM00369">
    <property type="entry name" value="LRR_TYP"/>
    <property type="match status" value="6"/>
</dbReference>
<dbReference type="AlphaFoldDB" id="A0A4U1FG77"/>
<feature type="non-terminal residue" evidence="14">
    <location>
        <position position="1269"/>
    </location>
</feature>
<feature type="compositionally biased region" description="Polar residues" evidence="11">
    <location>
        <begin position="484"/>
        <end position="493"/>
    </location>
</feature>
<keyword evidence="5 12" id="KW-0812">Transmembrane</keyword>
<evidence type="ECO:0000256" key="5">
    <source>
        <dbReference type="ARBA" id="ARBA00022692"/>
    </source>
</evidence>
<feature type="region of interest" description="Disordered" evidence="11">
    <location>
        <begin position="1220"/>
        <end position="1269"/>
    </location>
</feature>
<dbReference type="InterPro" id="IPR003591">
    <property type="entry name" value="Leu-rich_rpt_typical-subtyp"/>
</dbReference>
<dbReference type="Gene3D" id="1.10.418.10">
    <property type="entry name" value="Calponin-like domain"/>
    <property type="match status" value="1"/>
</dbReference>
<dbReference type="SMART" id="SM00033">
    <property type="entry name" value="CH"/>
    <property type="match status" value="1"/>
</dbReference>
<feature type="region of interest" description="Disordered" evidence="11">
    <location>
        <begin position="1"/>
        <end position="61"/>
    </location>
</feature>
<feature type="region of interest" description="Disordered" evidence="11">
    <location>
        <begin position="307"/>
        <end position="527"/>
    </location>
</feature>
<feature type="compositionally biased region" description="Pro residues" evidence="11">
    <location>
        <begin position="1226"/>
        <end position="1241"/>
    </location>
</feature>
<evidence type="ECO:0000256" key="8">
    <source>
        <dbReference type="ARBA" id="ARBA00023136"/>
    </source>
</evidence>
<evidence type="ECO:0000256" key="6">
    <source>
        <dbReference type="ARBA" id="ARBA00022737"/>
    </source>
</evidence>
<evidence type="ECO:0000256" key="9">
    <source>
        <dbReference type="ARBA" id="ARBA00057932"/>
    </source>
</evidence>
<organism evidence="14 15">
    <name type="scientific">Monodon monoceros</name>
    <name type="common">Narwhal</name>
    <name type="synonym">Ceratodon monodon</name>
    <dbReference type="NCBI Taxonomy" id="40151"/>
    <lineage>
        <taxon>Eukaryota</taxon>
        <taxon>Metazoa</taxon>
        <taxon>Chordata</taxon>
        <taxon>Craniata</taxon>
        <taxon>Vertebrata</taxon>
        <taxon>Euteleostomi</taxon>
        <taxon>Mammalia</taxon>
        <taxon>Eutheria</taxon>
        <taxon>Laurasiatheria</taxon>
        <taxon>Artiodactyla</taxon>
        <taxon>Whippomorpha</taxon>
        <taxon>Cetacea</taxon>
        <taxon>Odontoceti</taxon>
        <taxon>Monodontidae</taxon>
        <taxon>Monodon</taxon>
    </lineage>
</organism>
<dbReference type="EMBL" id="RWIC01000145">
    <property type="protein sequence ID" value="TKC48805.1"/>
    <property type="molecule type" value="Genomic_DNA"/>
</dbReference>
<feature type="transmembrane region" description="Helical" evidence="12">
    <location>
        <begin position="652"/>
        <end position="672"/>
    </location>
</feature>
<evidence type="ECO:0000259" key="13">
    <source>
        <dbReference type="PROSITE" id="PS50021"/>
    </source>
</evidence>
<dbReference type="SUPFAM" id="SSF52058">
    <property type="entry name" value="L domain-like"/>
    <property type="match status" value="1"/>
</dbReference>
<feature type="compositionally biased region" description="Low complexity" evidence="11">
    <location>
        <begin position="935"/>
        <end position="947"/>
    </location>
</feature>
<dbReference type="InterPro" id="IPR036872">
    <property type="entry name" value="CH_dom_sf"/>
</dbReference>
<evidence type="ECO:0000256" key="11">
    <source>
        <dbReference type="SAM" id="MobiDB-lite"/>
    </source>
</evidence>
<dbReference type="SMART" id="SM00364">
    <property type="entry name" value="LRR_BAC"/>
    <property type="match status" value="4"/>
</dbReference>
<feature type="compositionally biased region" description="Basic and acidic residues" evidence="11">
    <location>
        <begin position="380"/>
        <end position="395"/>
    </location>
</feature>
<comment type="caution">
    <text evidence="14">The sequence shown here is derived from an EMBL/GenBank/DDBJ whole genome shotgun (WGS) entry which is preliminary data.</text>
</comment>
<keyword evidence="6" id="KW-0677">Repeat</keyword>
<dbReference type="Pfam" id="PF00307">
    <property type="entry name" value="CH"/>
    <property type="match status" value="1"/>
</dbReference>
<feature type="region of interest" description="Disordered" evidence="11">
    <location>
        <begin position="924"/>
        <end position="1059"/>
    </location>
</feature>
<dbReference type="FunFam" id="3.80.10.10:FF:000081">
    <property type="entry name" value="leucine-rich repeat and calponin homology domain-containing protein 4 isoform X2"/>
    <property type="match status" value="1"/>
</dbReference>
<feature type="compositionally biased region" description="Acidic residues" evidence="11">
    <location>
        <begin position="396"/>
        <end position="405"/>
    </location>
</feature>
<dbReference type="InterPro" id="IPR032675">
    <property type="entry name" value="LRR_dom_sf"/>
</dbReference>
<feature type="compositionally biased region" description="Polar residues" evidence="11">
    <location>
        <begin position="356"/>
        <end position="366"/>
    </location>
</feature>
<dbReference type="GO" id="GO:0006355">
    <property type="term" value="P:regulation of DNA-templated transcription"/>
    <property type="evidence" value="ECO:0007669"/>
    <property type="project" value="InterPro"/>
</dbReference>
<evidence type="ECO:0000256" key="4">
    <source>
        <dbReference type="ARBA" id="ARBA00022614"/>
    </source>
</evidence>
<dbReference type="Pfam" id="PF15476">
    <property type="entry name" value="SAP25"/>
    <property type="match status" value="1"/>
</dbReference>
<name>A0A4U1FG77_MONMO</name>
<feature type="domain" description="Calponin-homology (CH)" evidence="13">
    <location>
        <begin position="533"/>
        <end position="646"/>
    </location>
</feature>
<proteinExistence type="predicted"/>
<dbReference type="PANTHER" id="PTHR39231:SF1">
    <property type="entry name" value="HISTONE DEACETYLASE COMPLEX SUBUNIT SAP25"/>
    <property type="match status" value="1"/>
</dbReference>
<evidence type="ECO:0000313" key="14">
    <source>
        <dbReference type="EMBL" id="TKC48805.1"/>
    </source>
</evidence>
<keyword evidence="3" id="KW-0597">Phosphoprotein</keyword>
<dbReference type="PROSITE" id="PS50021">
    <property type="entry name" value="CH"/>
    <property type="match status" value="1"/>
</dbReference>
<dbReference type="GO" id="GO:0005886">
    <property type="term" value="C:plasma membrane"/>
    <property type="evidence" value="ECO:0007669"/>
    <property type="project" value="UniProtKB-SubCell"/>
</dbReference>
<sequence>RLRRLRGGGGARRDGRSRQSGSGSRRERMAAAVAASLAAGGEEAAATTSVPGSPGLPGSRSAERALEEAVATGTLNLSNRRLKHFPRGAARSYDLSDITQADLSRNRFPEVPEAACQLVSLEGLSLYHNCLRCLNPALGNLTALTYLNLSRNQLSSLPPYICQLPLRVLIVSNNKLGALPPDISALGSLRQLDVSSNELPSLPAELCGLPSLRDLNVRRNQLSALPDELGDLPLVRLDFSCNRVSRIPVSFCRLRHLQVILLDSNPLQSPPAQVTTGPRMGRNLPEGETSHLQVFVNRGWAARGVCTGGPGPFPPPEFQPLNGADQLSLAGPSPAEDLFPGRRYDGGLDSGFHSVDSGSKRWSGNESTDEFSELSFRISELAREPRGPRERREDGSADGDPEQVDFIDSHVPGEDEERGAGEEQRPPESSPVAGDGERAPSSRREEPAGEERRRPDTLQLWQERERRQQQQSGVWGSPRKDSGTPKSNATQLGASGGQGAPTPASTSQEPLPTAGPGPSSPDSVLRPRRSPQLLDEKEVMAQLRQVLESQLQRPLPEDLAEALANGVILCQLANQLRPRSVPFIHVPSPAVPKLSALKSRKNVESFLEACRKMGVPEADLCSPSDLLQGTAQGLWTTLEAVKRAGGRYPPPLWPPSGLGGFILFYVVLMLLLCVVYTRLLALAPCVISLLLSSGSFLASHLSPSHVQGALDPCLLHSVSFLCPGSFRVSPTLQLRGGGVPVPAPPHPGRGGGPGKGPPLHRCCHPCTAGTALGVEVGVQGPDPAGTPGTEKTATPGLCSLVRTGEGGLGPGPVPRAPVCPGAWKQAGPARREAASGRGRGSGMEDWGLGVVSRAINGSRKPSRLPLSCVCVCVCVCVSANESASHVRAPQFPLAVFTLPCGPAVRAARGRSRAPGGTVRHVVRKRAGRLRREALRGGPQAGRAGQRGPLREAAPEWEPGGARRAARGPDLPSPWTRHVALDPPAVGRGRGAGARGTRPLGGLRPRPGLGLWRGSPAGAKNNPTGQPWSRRPSWTRKGQQLPRPPPGLAAERSPGTPVPLPPQMTWEVAPSRMTLLAPQDPNCEAKPGPQLVWGLSCESGTSFSGRTLRHPSFCPVYEAASGRGLRPSLAGRQSGEQVPRDAGFPVMCCEDVFLSDHLLPCGQRVPLYLSQARQQVMGSLKLLLPPPVMSPRVLPAPSSGCSTAWLSGPELIALTGLLQMSQGEPRPSSPGAPMPPAGPPDPASDHSGASGGQSCCHCMDPSLPRAPDSQ</sequence>
<evidence type="ECO:0000256" key="12">
    <source>
        <dbReference type="SAM" id="Phobius"/>
    </source>
</evidence>
<evidence type="ECO:0000313" key="15">
    <source>
        <dbReference type="Proteomes" id="UP000308365"/>
    </source>
</evidence>
<evidence type="ECO:0000256" key="3">
    <source>
        <dbReference type="ARBA" id="ARBA00022553"/>
    </source>
</evidence>
<dbReference type="InterPro" id="IPR029163">
    <property type="entry name" value="SAP25"/>
</dbReference>
<feature type="compositionally biased region" description="Low complexity" evidence="11">
    <location>
        <begin position="30"/>
        <end position="50"/>
    </location>
</feature>
<feature type="compositionally biased region" description="Basic and acidic residues" evidence="11">
    <location>
        <begin position="435"/>
        <end position="468"/>
    </location>
</feature>
<keyword evidence="8 12" id="KW-0472">Membrane</keyword>
<feature type="compositionally biased region" description="Low complexity" evidence="11">
    <location>
        <begin position="994"/>
        <end position="1013"/>
    </location>
</feature>
<evidence type="ECO:0000256" key="2">
    <source>
        <dbReference type="ARBA" id="ARBA00022475"/>
    </source>
</evidence>
<evidence type="ECO:0000256" key="10">
    <source>
        <dbReference type="ARBA" id="ARBA00070287"/>
    </source>
</evidence>
<dbReference type="InterPro" id="IPR001611">
    <property type="entry name" value="Leu-rich_rpt"/>
</dbReference>
<comment type="function">
    <text evidence="9">Accessory protein that regulates signaling by multiple TLRs, acting as a broad-spanning regulator of the innate immune response. In macrophages, binds LPS and promotes proper docking of LPS in lipid raft membrane. May be required for lipid raft maintenance.</text>
</comment>
<evidence type="ECO:0000256" key="1">
    <source>
        <dbReference type="ARBA" id="ARBA00004162"/>
    </source>
</evidence>
<dbReference type="Proteomes" id="UP000308365">
    <property type="component" value="Unassembled WGS sequence"/>
</dbReference>
<dbReference type="FunFam" id="3.80.10.10:FF:000067">
    <property type="entry name" value="Leucine-rich repeat and calponin homology domain-containing protein 4 isoform 1"/>
    <property type="match status" value="1"/>
</dbReference>
<accession>A0A4U1FG77</accession>
<dbReference type="FunFam" id="1.10.418.10:FF:000056">
    <property type="entry name" value="leucine-rich repeat and calponin homology domain-containing protein 4 isoform X2"/>
    <property type="match status" value="1"/>
</dbReference>
<dbReference type="Gene3D" id="3.80.10.10">
    <property type="entry name" value="Ribonuclease Inhibitor"/>
    <property type="match status" value="2"/>
</dbReference>
<dbReference type="InterPro" id="IPR001715">
    <property type="entry name" value="CH_dom"/>
</dbReference>
<dbReference type="GO" id="GO:0005737">
    <property type="term" value="C:cytoplasm"/>
    <property type="evidence" value="ECO:0007669"/>
    <property type="project" value="InterPro"/>
</dbReference>
<keyword evidence="7 12" id="KW-1133">Transmembrane helix</keyword>
<dbReference type="PANTHER" id="PTHR39231">
    <property type="entry name" value="HISTONE DEACETYLASE COMPLEX SUBUNIT SAP25"/>
    <property type="match status" value="1"/>
</dbReference>
<dbReference type="Pfam" id="PF13855">
    <property type="entry name" value="LRR_8"/>
    <property type="match status" value="2"/>
</dbReference>
<gene>
    <name evidence="14" type="ORF">EI555_019626</name>
</gene>
<feature type="transmembrane region" description="Helical" evidence="12">
    <location>
        <begin position="679"/>
        <end position="698"/>
    </location>
</feature>
<dbReference type="GO" id="GO:0005634">
    <property type="term" value="C:nucleus"/>
    <property type="evidence" value="ECO:0007669"/>
    <property type="project" value="InterPro"/>
</dbReference>
<comment type="subcellular location">
    <subcellularLocation>
        <location evidence="1">Cell membrane</location>
        <topology evidence="1">Single-pass membrane protein</topology>
    </subcellularLocation>
</comment>
<dbReference type="CDD" id="cd21273">
    <property type="entry name" value="CH_LRCH4"/>
    <property type="match status" value="1"/>
</dbReference>
<reference evidence="15" key="1">
    <citation type="journal article" date="2019" name="IScience">
        <title>Narwhal Genome Reveals Long-Term Low Genetic Diversity despite Current Large Abundance Size.</title>
        <authorList>
            <person name="Westbury M.V."/>
            <person name="Petersen B."/>
            <person name="Garde E."/>
            <person name="Heide-Jorgensen M.P."/>
            <person name="Lorenzen E.D."/>
        </authorList>
    </citation>
    <scope>NUCLEOTIDE SEQUENCE [LARGE SCALE GENOMIC DNA]</scope>
</reference>
<keyword evidence="4" id="KW-0433">Leucine-rich repeat</keyword>
<protein>
    <recommendedName>
        <fullName evidence="10">Leucine-rich repeat and calponin homology domain-containing protein 4</fullName>
    </recommendedName>
</protein>
<dbReference type="PROSITE" id="PS51450">
    <property type="entry name" value="LRR"/>
    <property type="match status" value="2"/>
</dbReference>
<feature type="compositionally biased region" description="Basic and acidic residues" evidence="11">
    <location>
        <begin position="407"/>
        <end position="426"/>
    </location>
</feature>
<feature type="non-terminal residue" evidence="14">
    <location>
        <position position="1"/>
    </location>
</feature>
<keyword evidence="2" id="KW-1003">Cell membrane</keyword>